<dbReference type="SUPFAM" id="SSF69618">
    <property type="entry name" value="HemD-like"/>
    <property type="match status" value="1"/>
</dbReference>
<gene>
    <name evidence="2" type="ORF">WJX81_006417</name>
</gene>
<dbReference type="GO" id="GO:0033014">
    <property type="term" value="P:tetrapyrrole biosynthetic process"/>
    <property type="evidence" value="ECO:0007669"/>
    <property type="project" value="InterPro"/>
</dbReference>
<dbReference type="Gene3D" id="3.40.50.10090">
    <property type="match status" value="2"/>
</dbReference>
<feature type="domain" description="Tetrapyrrole biosynthesis uroporphyrinogen III synthase" evidence="1">
    <location>
        <begin position="300"/>
        <end position="539"/>
    </location>
</feature>
<name>A0AAW1SI02_9CHLO</name>
<dbReference type="Pfam" id="PF09808">
    <property type="entry name" value="SNAPC1"/>
    <property type="match status" value="1"/>
</dbReference>
<dbReference type="PANTHER" id="PTHR38020">
    <property type="entry name" value="UROPORPHYRINOGEN-III SYNTHASE"/>
    <property type="match status" value="1"/>
</dbReference>
<dbReference type="InterPro" id="IPR036108">
    <property type="entry name" value="4pyrrol_syn_uPrphyn_synt_sf"/>
</dbReference>
<sequence>MHFSHIYEGRPYNMLPEAYVQSLLAAVLDYVDTPLPPPPYPVGALYAAYTLYETQPAAAGRDPDSGSGLGHVVVLYVPPSRLRAMGRLAAAAAAAGARDATAVVRRLIRRGALAVGAVRRPPCSLYLLDASLDGGRPASAPLDSAEAASESAAAIALLRATAVQLRELTHVQLLADSYRSAQRAAFAGTAAPPAIVDLEMGTRLGRQAADLAAAVELSLAARRTRAQARERGLRGIPGKLGTCASPGEKASQEARVDISLPCDAHGCDPTEGRAALAGAAELPLWGVRVMLTAPRQYAARLSARLVDAGARPVWVPAIQVTRLRDPDALEELDAALADLGAFSDIAFTLRNGVEAVLERLAKQGAAPAASLARLKVWALGADAGALAAAGVAGICTPDEASTQGLKQALTARGRAGVRVLCPVPAVGGGLVEPLVVPRFLAALEAAGAHPTRVACYVTEPGALAEECAAELELLRSGRIHALALTSTAEAQALAALAGGAQELRYWLHRWNVLLAAHGPYYAAGAREVFGVEVPCVSATFGSFAGLVAALDANFS</sequence>
<comment type="caution">
    <text evidence="2">The sequence shown here is derived from an EMBL/GenBank/DDBJ whole genome shotgun (WGS) entry which is preliminary data.</text>
</comment>
<dbReference type="InterPro" id="IPR019188">
    <property type="entry name" value="SNAPC1"/>
</dbReference>
<dbReference type="Proteomes" id="UP001445335">
    <property type="component" value="Unassembled WGS sequence"/>
</dbReference>
<organism evidence="2 3">
    <name type="scientific">Elliptochloris bilobata</name>
    <dbReference type="NCBI Taxonomy" id="381761"/>
    <lineage>
        <taxon>Eukaryota</taxon>
        <taxon>Viridiplantae</taxon>
        <taxon>Chlorophyta</taxon>
        <taxon>core chlorophytes</taxon>
        <taxon>Trebouxiophyceae</taxon>
        <taxon>Trebouxiophyceae incertae sedis</taxon>
        <taxon>Elliptochloris clade</taxon>
        <taxon>Elliptochloris</taxon>
    </lineage>
</organism>
<evidence type="ECO:0000313" key="3">
    <source>
        <dbReference type="Proteomes" id="UP001445335"/>
    </source>
</evidence>
<reference evidence="2 3" key="1">
    <citation type="journal article" date="2024" name="Nat. Commun.">
        <title>Phylogenomics reveals the evolutionary origins of lichenization in chlorophyte algae.</title>
        <authorList>
            <person name="Puginier C."/>
            <person name="Libourel C."/>
            <person name="Otte J."/>
            <person name="Skaloud P."/>
            <person name="Haon M."/>
            <person name="Grisel S."/>
            <person name="Petersen M."/>
            <person name="Berrin J.G."/>
            <person name="Delaux P.M."/>
            <person name="Dal Grande F."/>
            <person name="Keller J."/>
        </authorList>
    </citation>
    <scope>NUCLEOTIDE SEQUENCE [LARGE SCALE GENOMIC DNA]</scope>
    <source>
        <strain evidence="2 3">SAG 245.80</strain>
    </source>
</reference>
<proteinExistence type="predicted"/>
<accession>A0AAW1SI02</accession>
<dbReference type="CDD" id="cd06578">
    <property type="entry name" value="HemD"/>
    <property type="match status" value="1"/>
</dbReference>
<dbReference type="EMBL" id="JALJOU010000003">
    <property type="protein sequence ID" value="KAK9845437.1"/>
    <property type="molecule type" value="Genomic_DNA"/>
</dbReference>
<dbReference type="InterPro" id="IPR003754">
    <property type="entry name" value="4pyrrol_synth_uPrphyn_synth"/>
</dbReference>
<dbReference type="Pfam" id="PF02602">
    <property type="entry name" value="HEM4"/>
    <property type="match status" value="1"/>
</dbReference>
<dbReference type="AlphaFoldDB" id="A0AAW1SI02"/>
<keyword evidence="3" id="KW-1185">Reference proteome</keyword>
<dbReference type="GO" id="GO:0004852">
    <property type="term" value="F:uroporphyrinogen-III synthase activity"/>
    <property type="evidence" value="ECO:0007669"/>
    <property type="project" value="InterPro"/>
</dbReference>
<evidence type="ECO:0000313" key="2">
    <source>
        <dbReference type="EMBL" id="KAK9845437.1"/>
    </source>
</evidence>
<dbReference type="PANTHER" id="PTHR38020:SF1">
    <property type="entry name" value="UROPORPHYRINOGEN-III SYNTHASE"/>
    <property type="match status" value="1"/>
</dbReference>
<protein>
    <recommendedName>
        <fullName evidence="1">Tetrapyrrole biosynthesis uroporphyrinogen III synthase domain-containing protein</fullName>
    </recommendedName>
</protein>
<evidence type="ECO:0000259" key="1">
    <source>
        <dbReference type="Pfam" id="PF02602"/>
    </source>
</evidence>